<keyword evidence="1" id="KW-1015">Disulfide bond</keyword>
<feature type="signal peptide" evidence="2">
    <location>
        <begin position="1"/>
        <end position="19"/>
    </location>
</feature>
<dbReference type="CDD" id="cd00037">
    <property type="entry name" value="CLECT"/>
    <property type="match status" value="1"/>
</dbReference>
<protein>
    <submittedName>
        <fullName evidence="5">C-type lectin domain-containing protein</fullName>
    </submittedName>
</protein>
<dbReference type="InterPro" id="IPR016187">
    <property type="entry name" value="CTDL_fold"/>
</dbReference>
<dbReference type="SUPFAM" id="SSF56436">
    <property type="entry name" value="C-type lectin-like"/>
    <property type="match status" value="2"/>
</dbReference>
<feature type="chain" id="PRO_5036769681" evidence="2">
    <location>
        <begin position="20"/>
        <end position="296"/>
    </location>
</feature>
<dbReference type="PANTHER" id="PTHR22803">
    <property type="entry name" value="MANNOSE, PHOSPHOLIPASE, LECTIN RECEPTOR RELATED"/>
    <property type="match status" value="1"/>
</dbReference>
<sequence>MRSIQVIFFFFHFITLIFGLCPNESIEWQNACYSFHSESTSFTNAEIACNNFSGHLTSIHNGFVNSLLAGQAANHHLNKSTVVDFWIGLNSLMIPGNWSWMDNSTYDFKNWASSEPKNLSMSCAAEIFQSGDWSSDDCLKLKPYVCEIPQILTTTTEKYPRYMNCSPGWIYFEKTHSCFGDIGIGRHMLNWTEGEEWCIKSNGGHLPTFHSYEEAKFISFFADVYGQDFWVGLYSLDNEVSWKWSDDSSFNYRPWANGYPKRNISSCVALWDKQIRDYDCQTRFNTICKRSADATF</sequence>
<dbReference type="PROSITE" id="PS50041">
    <property type="entry name" value="C_TYPE_LECTIN_2"/>
    <property type="match status" value="2"/>
</dbReference>
<dbReference type="SMART" id="SM00034">
    <property type="entry name" value="CLECT"/>
    <property type="match status" value="2"/>
</dbReference>
<dbReference type="Gene3D" id="3.10.100.10">
    <property type="entry name" value="Mannose-Binding Protein A, subunit A"/>
    <property type="match status" value="2"/>
</dbReference>
<dbReference type="Pfam" id="PF00059">
    <property type="entry name" value="Lectin_C"/>
    <property type="match status" value="2"/>
</dbReference>
<dbReference type="InterPro" id="IPR050111">
    <property type="entry name" value="C-type_lectin/snaclec_domain"/>
</dbReference>
<accession>A0A914YMA8</accession>
<evidence type="ECO:0000256" key="1">
    <source>
        <dbReference type="ARBA" id="ARBA00023157"/>
    </source>
</evidence>
<reference evidence="5" key="1">
    <citation type="submission" date="2022-11" db="UniProtKB">
        <authorList>
            <consortium name="WormBaseParasite"/>
        </authorList>
    </citation>
    <scope>IDENTIFICATION</scope>
</reference>
<evidence type="ECO:0000313" key="4">
    <source>
        <dbReference type="Proteomes" id="UP000887577"/>
    </source>
</evidence>
<dbReference type="Proteomes" id="UP000887577">
    <property type="component" value="Unplaced"/>
</dbReference>
<organism evidence="4 5">
    <name type="scientific">Panagrolaimus superbus</name>
    <dbReference type="NCBI Taxonomy" id="310955"/>
    <lineage>
        <taxon>Eukaryota</taxon>
        <taxon>Metazoa</taxon>
        <taxon>Ecdysozoa</taxon>
        <taxon>Nematoda</taxon>
        <taxon>Chromadorea</taxon>
        <taxon>Rhabditida</taxon>
        <taxon>Tylenchina</taxon>
        <taxon>Panagrolaimomorpha</taxon>
        <taxon>Panagrolaimoidea</taxon>
        <taxon>Panagrolaimidae</taxon>
        <taxon>Panagrolaimus</taxon>
    </lineage>
</organism>
<dbReference type="InterPro" id="IPR016186">
    <property type="entry name" value="C-type_lectin-like/link_sf"/>
</dbReference>
<feature type="domain" description="C-type lectin" evidence="3">
    <location>
        <begin position="28"/>
        <end position="147"/>
    </location>
</feature>
<feature type="domain" description="C-type lectin" evidence="3">
    <location>
        <begin position="190"/>
        <end position="289"/>
    </location>
</feature>
<dbReference type="PROSITE" id="PS00615">
    <property type="entry name" value="C_TYPE_LECTIN_1"/>
    <property type="match status" value="1"/>
</dbReference>
<name>A0A914YMA8_9BILA</name>
<evidence type="ECO:0000256" key="2">
    <source>
        <dbReference type="SAM" id="SignalP"/>
    </source>
</evidence>
<dbReference type="InterPro" id="IPR001304">
    <property type="entry name" value="C-type_lectin-like"/>
</dbReference>
<proteinExistence type="predicted"/>
<keyword evidence="4" id="KW-1185">Reference proteome</keyword>
<dbReference type="InterPro" id="IPR018378">
    <property type="entry name" value="C-type_lectin_CS"/>
</dbReference>
<evidence type="ECO:0000313" key="5">
    <source>
        <dbReference type="WBParaSite" id="PSU_v2.g21472.t1"/>
    </source>
</evidence>
<dbReference type="AlphaFoldDB" id="A0A914YMA8"/>
<dbReference type="WBParaSite" id="PSU_v2.g21472.t1">
    <property type="protein sequence ID" value="PSU_v2.g21472.t1"/>
    <property type="gene ID" value="PSU_v2.g21472"/>
</dbReference>
<keyword evidence="2" id="KW-0732">Signal</keyword>
<evidence type="ECO:0000259" key="3">
    <source>
        <dbReference type="PROSITE" id="PS50041"/>
    </source>
</evidence>